<evidence type="ECO:0000256" key="6">
    <source>
        <dbReference type="ARBA" id="ARBA00023136"/>
    </source>
</evidence>
<accession>A0ABS0MC19</accession>
<evidence type="ECO:0000256" key="7">
    <source>
        <dbReference type="SAM" id="Phobius"/>
    </source>
</evidence>
<name>A0ABS0MC19_SERRU</name>
<comment type="similarity">
    <text evidence="2">Belongs to the UPF0718 family.</text>
</comment>
<feature type="transmembrane region" description="Helical" evidence="7">
    <location>
        <begin position="150"/>
        <end position="169"/>
    </location>
</feature>
<sequence length="353" mass="37469">MSQPLPASGGQARSWPLWKPVLFLLVVAVGLYYVKWQPYYGKAFVAAENHSIGGSILADGAHNPWMAAWQYALTYFTAVWKAALLGVLVGSLVQVLIPRDWLARTLGHQRFSGTLLGSLIALPGMMCTCCAAPVAAGLRRQSVSSGAALAFWLSNPVLNPATLIFMGFVLGWQFAAIRLVAGAVMVLGVAWLVQRLTVNDAPPVSSDAATALPACESASQPFLRRWLAALWTLFWSTIPVYILAVLLLGAARVWLFPHAEGVVDNGLLWIIGLALAGCLFVIPTAAEIPIVQAMMLAGMGPGPALALLMTLPAVSLPSLLMLRKAFSAKALCLTAALVALCGILTGIVGMWLI</sequence>
<dbReference type="InterPro" id="IPR005524">
    <property type="entry name" value="DUF318"/>
</dbReference>
<feature type="transmembrane region" description="Helical" evidence="7">
    <location>
        <begin position="267"/>
        <end position="286"/>
    </location>
</feature>
<dbReference type="Proteomes" id="UP000624159">
    <property type="component" value="Unassembled WGS sequence"/>
</dbReference>
<evidence type="ECO:0000313" key="9">
    <source>
        <dbReference type="Proteomes" id="UP000624159"/>
    </source>
</evidence>
<gene>
    <name evidence="8" type="ORF">I5U13_08960</name>
</gene>
<feature type="transmembrane region" description="Helical" evidence="7">
    <location>
        <begin position="226"/>
        <end position="255"/>
    </location>
</feature>
<feature type="transmembrane region" description="Helical" evidence="7">
    <location>
        <begin position="15"/>
        <end position="34"/>
    </location>
</feature>
<evidence type="ECO:0000256" key="3">
    <source>
        <dbReference type="ARBA" id="ARBA00022475"/>
    </source>
</evidence>
<keyword evidence="9" id="KW-1185">Reference proteome</keyword>
<keyword evidence="3" id="KW-1003">Cell membrane</keyword>
<feature type="transmembrane region" description="Helical" evidence="7">
    <location>
        <begin position="326"/>
        <end position="352"/>
    </location>
</feature>
<dbReference type="RefSeq" id="WP_126530753.1">
    <property type="nucleotide sequence ID" value="NZ_JADULK010000004.1"/>
</dbReference>
<evidence type="ECO:0000256" key="1">
    <source>
        <dbReference type="ARBA" id="ARBA00004651"/>
    </source>
</evidence>
<dbReference type="Pfam" id="PF03773">
    <property type="entry name" value="ArsP_1"/>
    <property type="match status" value="1"/>
</dbReference>
<evidence type="ECO:0000256" key="2">
    <source>
        <dbReference type="ARBA" id="ARBA00006386"/>
    </source>
</evidence>
<proteinExistence type="inferred from homology"/>
<keyword evidence="4 7" id="KW-0812">Transmembrane</keyword>
<evidence type="ECO:0000256" key="4">
    <source>
        <dbReference type="ARBA" id="ARBA00022692"/>
    </source>
</evidence>
<feature type="transmembrane region" description="Helical" evidence="7">
    <location>
        <begin position="72"/>
        <end position="97"/>
    </location>
</feature>
<feature type="transmembrane region" description="Helical" evidence="7">
    <location>
        <begin position="117"/>
        <end position="138"/>
    </location>
</feature>
<dbReference type="PANTHER" id="PTHR43299">
    <property type="entry name" value="UPF0718 PROTEIN YRAQ"/>
    <property type="match status" value="1"/>
</dbReference>
<evidence type="ECO:0000256" key="5">
    <source>
        <dbReference type="ARBA" id="ARBA00022989"/>
    </source>
</evidence>
<reference evidence="8 9" key="1">
    <citation type="submission" date="2020-11" db="EMBL/GenBank/DDBJ databases">
        <title>Enhanced detection system for hospital associated transmission using whole genome sequencing surveillance.</title>
        <authorList>
            <person name="Harrison L.H."/>
            <person name="Van Tyne D."/>
            <person name="Marsh J.W."/>
            <person name="Griffith M.P."/>
            <person name="Snyder D.J."/>
            <person name="Cooper V.S."/>
            <person name="Mustapha M."/>
        </authorList>
    </citation>
    <scope>NUCLEOTIDE SEQUENCE [LARGE SCALE GENOMIC DNA]</scope>
    <source>
        <strain evidence="8 9">SER00230</strain>
    </source>
</reference>
<evidence type="ECO:0000313" key="8">
    <source>
        <dbReference type="EMBL" id="MBH1929786.1"/>
    </source>
</evidence>
<keyword evidence="6 7" id="KW-0472">Membrane</keyword>
<feature type="transmembrane region" description="Helical" evidence="7">
    <location>
        <begin position="175"/>
        <end position="193"/>
    </location>
</feature>
<organism evidence="8 9">
    <name type="scientific">Serratia rubidaea</name>
    <name type="common">Serratia marinorubra</name>
    <dbReference type="NCBI Taxonomy" id="61652"/>
    <lineage>
        <taxon>Bacteria</taxon>
        <taxon>Pseudomonadati</taxon>
        <taxon>Pseudomonadota</taxon>
        <taxon>Gammaproteobacteria</taxon>
        <taxon>Enterobacterales</taxon>
        <taxon>Yersiniaceae</taxon>
        <taxon>Serratia</taxon>
    </lineage>
</organism>
<comment type="caution">
    <text evidence="8">The sequence shown here is derived from an EMBL/GenBank/DDBJ whole genome shotgun (WGS) entry which is preliminary data.</text>
</comment>
<dbReference type="EMBL" id="JADULK010000004">
    <property type="protein sequence ID" value="MBH1929786.1"/>
    <property type="molecule type" value="Genomic_DNA"/>
</dbReference>
<feature type="transmembrane region" description="Helical" evidence="7">
    <location>
        <begin position="293"/>
        <end position="314"/>
    </location>
</feature>
<comment type="subcellular location">
    <subcellularLocation>
        <location evidence="1">Cell membrane</location>
        <topology evidence="1">Multi-pass membrane protein</topology>
    </subcellularLocation>
</comment>
<protein>
    <submittedName>
        <fullName evidence="8">Permease</fullName>
    </submittedName>
</protein>
<dbReference type="PANTHER" id="PTHR43299:SF1">
    <property type="entry name" value="UPF0718 PROTEIN YRAQ"/>
    <property type="match status" value="1"/>
</dbReference>
<keyword evidence="5 7" id="KW-1133">Transmembrane helix</keyword>